<sequence>MRRISVIGVGGSGKTELANRLAALLEVPVTHLDAVYYADDWTPLAPEEFAARQRELVAAPAWVIDGNYASTLDIRLKACDTVIFLDIPPAVALFGVLRRRLRYRGGQHPGQGVYDRITWGVVQYILGYRRRMRPKVEHLIAEHGTHATVHVFTSRRAVNRWLASLEPAAG</sequence>
<dbReference type="PANTHER" id="PTHR37816">
    <property type="entry name" value="YALI0E33011P"/>
    <property type="match status" value="1"/>
</dbReference>
<name>A0ABV3D8U7_9ACTN</name>
<dbReference type="SUPFAM" id="SSF52540">
    <property type="entry name" value="P-loop containing nucleoside triphosphate hydrolases"/>
    <property type="match status" value="1"/>
</dbReference>
<dbReference type="PANTHER" id="PTHR37816:SF3">
    <property type="entry name" value="MODULATES DNA TOPOLOGY"/>
    <property type="match status" value="1"/>
</dbReference>
<accession>A0ABV3D8U7</accession>
<dbReference type="RefSeq" id="WP_358347543.1">
    <property type="nucleotide sequence ID" value="NZ_JBEZFP010000002.1"/>
</dbReference>
<evidence type="ECO:0000313" key="2">
    <source>
        <dbReference type="Proteomes" id="UP001551482"/>
    </source>
</evidence>
<protein>
    <submittedName>
        <fullName evidence="1">Topology modulation protein</fullName>
    </submittedName>
</protein>
<gene>
    <name evidence="1" type="ORF">AB0C36_01500</name>
</gene>
<dbReference type="Proteomes" id="UP001551482">
    <property type="component" value="Unassembled WGS sequence"/>
</dbReference>
<evidence type="ECO:0000313" key="1">
    <source>
        <dbReference type="EMBL" id="MEU8132163.1"/>
    </source>
</evidence>
<dbReference type="Gene3D" id="3.40.50.300">
    <property type="entry name" value="P-loop containing nucleotide triphosphate hydrolases"/>
    <property type="match status" value="1"/>
</dbReference>
<organism evidence="1 2">
    <name type="scientific">Streptodolium elevatio</name>
    <dbReference type="NCBI Taxonomy" id="3157996"/>
    <lineage>
        <taxon>Bacteria</taxon>
        <taxon>Bacillati</taxon>
        <taxon>Actinomycetota</taxon>
        <taxon>Actinomycetes</taxon>
        <taxon>Kitasatosporales</taxon>
        <taxon>Streptomycetaceae</taxon>
        <taxon>Streptodolium</taxon>
    </lineage>
</organism>
<proteinExistence type="predicted"/>
<keyword evidence="2" id="KW-1185">Reference proteome</keyword>
<reference evidence="1 2" key="1">
    <citation type="submission" date="2024-06" db="EMBL/GenBank/DDBJ databases">
        <title>The Natural Products Discovery Center: Release of the First 8490 Sequenced Strains for Exploring Actinobacteria Biosynthetic Diversity.</title>
        <authorList>
            <person name="Kalkreuter E."/>
            <person name="Kautsar S.A."/>
            <person name="Yang D."/>
            <person name="Bader C.D."/>
            <person name="Teijaro C.N."/>
            <person name="Fluegel L."/>
            <person name="Davis C.M."/>
            <person name="Simpson J.R."/>
            <person name="Lauterbach L."/>
            <person name="Steele A.D."/>
            <person name="Gui C."/>
            <person name="Meng S."/>
            <person name="Li G."/>
            <person name="Viehrig K."/>
            <person name="Ye F."/>
            <person name="Su P."/>
            <person name="Kiefer A.F."/>
            <person name="Nichols A."/>
            <person name="Cepeda A.J."/>
            <person name="Yan W."/>
            <person name="Fan B."/>
            <person name="Jiang Y."/>
            <person name="Adhikari A."/>
            <person name="Zheng C.-J."/>
            <person name="Schuster L."/>
            <person name="Cowan T.M."/>
            <person name="Smanski M.J."/>
            <person name="Chevrette M.G."/>
            <person name="De Carvalho L.P.S."/>
            <person name="Shen B."/>
        </authorList>
    </citation>
    <scope>NUCLEOTIDE SEQUENCE [LARGE SCALE GENOMIC DNA]</scope>
    <source>
        <strain evidence="1 2">NPDC048946</strain>
    </source>
</reference>
<comment type="caution">
    <text evidence="1">The sequence shown here is derived from an EMBL/GenBank/DDBJ whole genome shotgun (WGS) entry which is preliminary data.</text>
</comment>
<dbReference type="InterPro" id="IPR027417">
    <property type="entry name" value="P-loop_NTPase"/>
</dbReference>
<dbReference type="InterPro" id="IPR052922">
    <property type="entry name" value="Cytidylate_Kinase-2"/>
</dbReference>
<dbReference type="EMBL" id="JBEZFP010000002">
    <property type="protein sequence ID" value="MEU8132163.1"/>
    <property type="molecule type" value="Genomic_DNA"/>
</dbReference>